<dbReference type="GO" id="GO:0005524">
    <property type="term" value="F:ATP binding"/>
    <property type="evidence" value="ECO:0007669"/>
    <property type="project" value="UniProtKB-UniRule"/>
</dbReference>
<dbReference type="Gene3D" id="3.40.50.300">
    <property type="entry name" value="P-loop containing nucleotide triphosphate hydrolases"/>
    <property type="match status" value="2"/>
</dbReference>
<protein>
    <submittedName>
        <fullName evidence="5">DNA translocase FtsK</fullName>
    </submittedName>
</protein>
<dbReference type="PANTHER" id="PTHR22683:SF41">
    <property type="entry name" value="DNA TRANSLOCASE FTSK"/>
    <property type="match status" value="1"/>
</dbReference>
<feature type="binding site" evidence="3">
    <location>
        <begin position="63"/>
        <end position="70"/>
    </location>
    <ligand>
        <name>ATP</name>
        <dbReference type="ChEBI" id="CHEBI:30616"/>
    </ligand>
</feature>
<dbReference type="Pfam" id="PF01580">
    <property type="entry name" value="FtsK_SpoIIIE"/>
    <property type="match status" value="1"/>
</dbReference>
<keyword evidence="1 3" id="KW-0547">Nucleotide-binding</keyword>
<keyword evidence="2 3" id="KW-0067">ATP-binding</keyword>
<dbReference type="PANTHER" id="PTHR22683">
    <property type="entry name" value="SPORULATION PROTEIN RELATED"/>
    <property type="match status" value="1"/>
</dbReference>
<proteinExistence type="predicted"/>
<evidence type="ECO:0000313" key="6">
    <source>
        <dbReference type="Proteomes" id="UP000554004"/>
    </source>
</evidence>
<reference evidence="5 6" key="1">
    <citation type="journal article" date="2020" name="Biotechnol. Biofuels">
        <title>New insights from the biogas microbiome by comprehensive genome-resolved metagenomics of nearly 1600 species originating from multiple anaerobic digesters.</title>
        <authorList>
            <person name="Campanaro S."/>
            <person name="Treu L."/>
            <person name="Rodriguez-R L.M."/>
            <person name="Kovalovszki A."/>
            <person name="Ziels R.M."/>
            <person name="Maus I."/>
            <person name="Zhu X."/>
            <person name="Kougias P.G."/>
            <person name="Basile A."/>
            <person name="Luo G."/>
            <person name="Schluter A."/>
            <person name="Konstantinidis K.T."/>
            <person name="Angelidaki I."/>
        </authorList>
    </citation>
    <scope>NUCLEOTIDE SEQUENCE [LARGE SCALE GENOMIC DNA]</scope>
    <source>
        <strain evidence="5">AS06rmzACSIP_421</strain>
    </source>
</reference>
<dbReference type="EMBL" id="JAAZAL010000030">
    <property type="protein sequence ID" value="NLE30818.1"/>
    <property type="molecule type" value="Genomic_DNA"/>
</dbReference>
<evidence type="ECO:0000256" key="1">
    <source>
        <dbReference type="ARBA" id="ARBA00022741"/>
    </source>
</evidence>
<evidence type="ECO:0000313" key="5">
    <source>
        <dbReference type="EMBL" id="NLE30818.1"/>
    </source>
</evidence>
<dbReference type="SUPFAM" id="SSF52540">
    <property type="entry name" value="P-loop containing nucleoside triphosphate hydrolases"/>
    <property type="match status" value="1"/>
</dbReference>
<dbReference type="AlphaFoldDB" id="A0A847ETB4"/>
<evidence type="ECO:0000256" key="3">
    <source>
        <dbReference type="PROSITE-ProRule" id="PRU00289"/>
    </source>
</evidence>
<accession>A0A847ETB4</accession>
<evidence type="ECO:0000256" key="2">
    <source>
        <dbReference type="ARBA" id="ARBA00022840"/>
    </source>
</evidence>
<dbReference type="PROSITE" id="PS50901">
    <property type="entry name" value="FTSK"/>
    <property type="match status" value="1"/>
</dbReference>
<feature type="domain" description="FtsK" evidence="4">
    <location>
        <begin position="45"/>
        <end position="215"/>
    </location>
</feature>
<sequence length="250" mass="28247">MVNINTLLSRLTSLNDDRYISLKECLQYKALKKYEIPICLGKDSNGEIQIKDFVDIGNLLISGRTSSGKSVFINSFINTILLTKEPEEVKLILIDPKQVELTPYNDIGHLLYPVCEDTQIASQLLDWCLDEIDRRKTEKKGKPYIVVVIDEFSDLMLCGDRTNSKLEKIARDGNKVGMFMLLSASVPRLEVFTPEIKDAIPTRLVGDLITSIDSKEMIDEKSAIDLLGRGDMIYKNVRSGEKIKVQTPFI</sequence>
<feature type="non-terminal residue" evidence="5">
    <location>
        <position position="250"/>
    </location>
</feature>
<dbReference type="InterPro" id="IPR027417">
    <property type="entry name" value="P-loop_NTPase"/>
</dbReference>
<dbReference type="GO" id="GO:0003677">
    <property type="term" value="F:DNA binding"/>
    <property type="evidence" value="ECO:0007669"/>
    <property type="project" value="InterPro"/>
</dbReference>
<dbReference type="InterPro" id="IPR050206">
    <property type="entry name" value="FtsK/SpoIIIE/SftA"/>
</dbReference>
<dbReference type="Proteomes" id="UP000554004">
    <property type="component" value="Unassembled WGS sequence"/>
</dbReference>
<dbReference type="InterPro" id="IPR002543">
    <property type="entry name" value="FtsK_dom"/>
</dbReference>
<name>A0A847ETB4_9BACT</name>
<gene>
    <name evidence="5" type="ORF">GX618_00895</name>
</gene>
<evidence type="ECO:0000259" key="4">
    <source>
        <dbReference type="PROSITE" id="PS50901"/>
    </source>
</evidence>
<organism evidence="5 6">
    <name type="scientific">Candidatus Dojkabacteria bacterium</name>
    <dbReference type="NCBI Taxonomy" id="2099670"/>
    <lineage>
        <taxon>Bacteria</taxon>
        <taxon>Candidatus Dojkabacteria</taxon>
    </lineage>
</organism>
<comment type="caution">
    <text evidence="5">The sequence shown here is derived from an EMBL/GenBank/DDBJ whole genome shotgun (WGS) entry which is preliminary data.</text>
</comment>